<feature type="domain" description="RNA polymerase sigma factor 70 region 4 type 2" evidence="1">
    <location>
        <begin position="125"/>
        <end position="174"/>
    </location>
</feature>
<accession>A0A2T4ZDB0</accession>
<dbReference type="RefSeq" id="WP_107727200.1">
    <property type="nucleotide sequence ID" value="NZ_PZZP01000001.1"/>
</dbReference>
<evidence type="ECO:0000313" key="2">
    <source>
        <dbReference type="EMBL" id="PTM59867.1"/>
    </source>
</evidence>
<dbReference type="OrthoDB" id="2942336at2"/>
<protein>
    <submittedName>
        <fullName evidence="2">RNA polymerase sigma factor (Sigma-70 family)</fullName>
    </submittedName>
</protein>
<dbReference type="Gene3D" id="1.10.10.10">
    <property type="entry name" value="Winged helix-like DNA-binding domain superfamily/Winged helix DNA-binding domain"/>
    <property type="match status" value="1"/>
</dbReference>
<proteinExistence type="predicted"/>
<dbReference type="InterPro" id="IPR036388">
    <property type="entry name" value="WH-like_DNA-bd_sf"/>
</dbReference>
<comment type="caution">
    <text evidence="2">The sequence shown here is derived from an EMBL/GenBank/DDBJ whole genome shotgun (WGS) entry which is preliminary data.</text>
</comment>
<organism evidence="2 3">
    <name type="scientific">Desmospora activa DSM 45169</name>
    <dbReference type="NCBI Taxonomy" id="1121389"/>
    <lineage>
        <taxon>Bacteria</taxon>
        <taxon>Bacillati</taxon>
        <taxon>Bacillota</taxon>
        <taxon>Bacilli</taxon>
        <taxon>Bacillales</taxon>
        <taxon>Thermoactinomycetaceae</taxon>
        <taxon>Desmospora</taxon>
    </lineage>
</organism>
<dbReference type="InterPro" id="IPR013324">
    <property type="entry name" value="RNA_pol_sigma_r3/r4-like"/>
</dbReference>
<dbReference type="SUPFAM" id="SSF88659">
    <property type="entry name" value="Sigma3 and sigma4 domains of RNA polymerase sigma factors"/>
    <property type="match status" value="1"/>
</dbReference>
<gene>
    <name evidence="2" type="ORF">C8J48_2504</name>
</gene>
<dbReference type="AlphaFoldDB" id="A0A2T4ZDB0"/>
<dbReference type="GO" id="GO:0006352">
    <property type="term" value="P:DNA-templated transcription initiation"/>
    <property type="evidence" value="ECO:0007669"/>
    <property type="project" value="InterPro"/>
</dbReference>
<dbReference type="Proteomes" id="UP000241639">
    <property type="component" value="Unassembled WGS sequence"/>
</dbReference>
<dbReference type="GO" id="GO:0016987">
    <property type="term" value="F:sigma factor activity"/>
    <property type="evidence" value="ECO:0007669"/>
    <property type="project" value="InterPro"/>
</dbReference>
<dbReference type="GO" id="GO:0003677">
    <property type="term" value="F:DNA binding"/>
    <property type="evidence" value="ECO:0007669"/>
    <property type="project" value="InterPro"/>
</dbReference>
<evidence type="ECO:0000313" key="3">
    <source>
        <dbReference type="Proteomes" id="UP000241639"/>
    </source>
</evidence>
<sequence length="181" mass="21803">MVSISKSDKRIFATSPWLDRFLAVEEHRKRWDQVWTNPDPVRVEELERLFIHYVTGVQWRSYCMRRLRRRARDYLAQERRRRSRFPLLWDQAMDEDGNTWGANRPDPFALKPEEVGTGWNHPGLDMAWRQLTEQQQRTLLLHCRDGWTDTDIARFQGVSQQAVSRTRSRALRKIQRYMQSS</sequence>
<dbReference type="EMBL" id="PZZP01000001">
    <property type="protein sequence ID" value="PTM59867.1"/>
    <property type="molecule type" value="Genomic_DNA"/>
</dbReference>
<reference evidence="2 3" key="1">
    <citation type="submission" date="2018-04" db="EMBL/GenBank/DDBJ databases">
        <title>Genomic Encyclopedia of Archaeal and Bacterial Type Strains, Phase II (KMG-II): from individual species to whole genera.</title>
        <authorList>
            <person name="Goeker M."/>
        </authorList>
    </citation>
    <scope>NUCLEOTIDE SEQUENCE [LARGE SCALE GENOMIC DNA]</scope>
    <source>
        <strain evidence="2 3">DSM 45169</strain>
    </source>
</reference>
<dbReference type="InterPro" id="IPR013249">
    <property type="entry name" value="RNA_pol_sigma70_r4_t2"/>
</dbReference>
<dbReference type="Pfam" id="PF08281">
    <property type="entry name" value="Sigma70_r4_2"/>
    <property type="match status" value="1"/>
</dbReference>
<keyword evidence="3" id="KW-1185">Reference proteome</keyword>
<evidence type="ECO:0000259" key="1">
    <source>
        <dbReference type="Pfam" id="PF08281"/>
    </source>
</evidence>
<name>A0A2T4ZDB0_9BACL</name>